<dbReference type="OrthoDB" id="5946976at2759"/>
<proteinExistence type="predicted"/>
<reference evidence="1 2" key="1">
    <citation type="submission" date="2015-01" db="EMBL/GenBank/DDBJ databases">
        <title>The Genome Sequence of Exophiala spinifera CBS89968.</title>
        <authorList>
            <consortium name="The Broad Institute Genomics Platform"/>
            <person name="Cuomo C."/>
            <person name="de Hoog S."/>
            <person name="Gorbushina A."/>
            <person name="Stielow B."/>
            <person name="Teixiera M."/>
            <person name="Abouelleil A."/>
            <person name="Chapman S.B."/>
            <person name="Priest M."/>
            <person name="Young S.K."/>
            <person name="Wortman J."/>
            <person name="Nusbaum C."/>
            <person name="Birren B."/>
        </authorList>
    </citation>
    <scope>NUCLEOTIDE SEQUENCE [LARGE SCALE GENOMIC DNA]</scope>
    <source>
        <strain evidence="1 2">CBS 89968</strain>
    </source>
</reference>
<evidence type="ECO:0008006" key="3">
    <source>
        <dbReference type="Google" id="ProtNLM"/>
    </source>
</evidence>
<dbReference type="PANTHER" id="PTHR43319:SF3">
    <property type="entry name" value="BETA-LACTAMASE-RELATED DOMAIN-CONTAINING PROTEIN"/>
    <property type="match status" value="1"/>
</dbReference>
<dbReference type="EMBL" id="KN847493">
    <property type="protein sequence ID" value="KIW19425.1"/>
    <property type="molecule type" value="Genomic_DNA"/>
</dbReference>
<dbReference type="HOGENOM" id="CLU_1845129_0_0_1"/>
<dbReference type="GeneID" id="27330803"/>
<dbReference type="PANTHER" id="PTHR43319">
    <property type="entry name" value="BETA-LACTAMASE-RELATED"/>
    <property type="match status" value="1"/>
</dbReference>
<organism evidence="1 2">
    <name type="scientific">Exophiala spinifera</name>
    <dbReference type="NCBI Taxonomy" id="91928"/>
    <lineage>
        <taxon>Eukaryota</taxon>
        <taxon>Fungi</taxon>
        <taxon>Dikarya</taxon>
        <taxon>Ascomycota</taxon>
        <taxon>Pezizomycotina</taxon>
        <taxon>Eurotiomycetes</taxon>
        <taxon>Chaetothyriomycetidae</taxon>
        <taxon>Chaetothyriales</taxon>
        <taxon>Herpotrichiellaceae</taxon>
        <taxon>Exophiala</taxon>
    </lineage>
</organism>
<dbReference type="InterPro" id="IPR012338">
    <property type="entry name" value="Beta-lactam/transpept-like"/>
</dbReference>
<dbReference type="AlphaFoldDB" id="A0A0D2BLH7"/>
<dbReference type="InterPro" id="IPR052907">
    <property type="entry name" value="Beta-lactamase/esterase"/>
</dbReference>
<dbReference type="STRING" id="91928.A0A0D2BLH7"/>
<dbReference type="Proteomes" id="UP000053328">
    <property type="component" value="Unassembled WGS sequence"/>
</dbReference>
<dbReference type="VEuPathDB" id="FungiDB:PV08_03720"/>
<dbReference type="SUPFAM" id="SSF56601">
    <property type="entry name" value="beta-lactamase/transpeptidase-like"/>
    <property type="match status" value="1"/>
</dbReference>
<evidence type="ECO:0000313" key="2">
    <source>
        <dbReference type="Proteomes" id="UP000053328"/>
    </source>
</evidence>
<dbReference type="RefSeq" id="XP_016239641.1">
    <property type="nucleotide sequence ID" value="XM_016378071.1"/>
</dbReference>
<name>A0A0D2BLH7_9EURO</name>
<accession>A0A0D2BLH7</accession>
<dbReference type="PROSITE" id="PS51257">
    <property type="entry name" value="PROKAR_LIPOPROTEIN"/>
    <property type="match status" value="1"/>
</dbReference>
<evidence type="ECO:0000313" key="1">
    <source>
        <dbReference type="EMBL" id="KIW19425.1"/>
    </source>
</evidence>
<sequence>MSAEKTYTPEWCAAELGAVNSYGNALSLACILSVITLGGTVDGYRLLTPEIIERIFDVQADDTDVVTGLPLCFGVGFGLAQGGTLTTIPFLPKGGKICFWGGWGGGHYVMNKMGNDFIGSDRTVAYVKAAYKALGVEGF</sequence>
<dbReference type="Gene3D" id="3.40.710.10">
    <property type="entry name" value="DD-peptidase/beta-lactamase superfamily"/>
    <property type="match status" value="1"/>
</dbReference>
<protein>
    <recommendedName>
        <fullName evidence="3">Beta-lactamase-related domain-containing protein</fullName>
    </recommendedName>
</protein>
<keyword evidence="2" id="KW-1185">Reference proteome</keyword>
<gene>
    <name evidence="1" type="ORF">PV08_03720</name>
</gene>